<organism evidence="1 2">
    <name type="scientific">Candidatus Methylopumilus turicensis</name>
    <dbReference type="NCBI Taxonomy" id="1581680"/>
    <lineage>
        <taxon>Bacteria</taxon>
        <taxon>Pseudomonadati</taxon>
        <taxon>Pseudomonadota</taxon>
        <taxon>Betaproteobacteria</taxon>
        <taxon>Nitrosomonadales</taxon>
        <taxon>Methylophilaceae</taxon>
        <taxon>Candidatus Methylopumilus</taxon>
    </lineage>
</organism>
<dbReference type="InterPro" id="IPR017465">
    <property type="entry name" value="EpsL_proteobac"/>
</dbReference>
<keyword evidence="2" id="KW-1185">Reference proteome</keyword>
<dbReference type="RefSeq" id="WP_045751397.1">
    <property type="nucleotide sequence ID" value="NZ_LN794158.1"/>
</dbReference>
<dbReference type="Proteomes" id="UP000056322">
    <property type="component" value="Chromosome 1"/>
</dbReference>
<dbReference type="STRING" id="1581680.BN1209_1222"/>
<accession>A0A0B7J0H5</accession>
<dbReference type="InterPro" id="IPR018759">
    <property type="entry name" value="BBP2_2"/>
</dbReference>
<proteinExistence type="predicted"/>
<sequence>MLQVSTFLLNLNGIIGLMVSQHVSNSHFYLLRALRYVLVAPLLMTSTLVLADAQDTVNVIVGMSRTMDDNFFRKPVAPVSETITTSYATLSVNKQYSMQRLNFEYTIRNNAYQNYSSLDSVGNNYKGSWAWSLTPRLTGALSILRAESAMGFADATFVAANKSPILTNEVQNFLMDWAPQGNVHFLGGFTRTVSLNSSNFQPDRGNTTNAIDLGVKYVFPSGSEVTMMQHQRQGEFANINPLLPQTFTENETEAKFNWRVTTKSSASTRVAMVEREHDQAGGKDFSARDYSGWVGDASLSWTPTAKLQLTASAASAIVVYQSLNANYARNNSLSFTPTYACTNKIMVTGSASISERVVEGLNETDTIENASLGLDWTPRRYVSFGAKVQKMSRTSTTANKDFSDLITTLTANINF</sequence>
<gene>
    <name evidence="1" type="ORF">BN1209_1222</name>
</gene>
<dbReference type="NCBIfam" id="TIGR03014">
    <property type="entry name" value="EpsL"/>
    <property type="match status" value="1"/>
</dbReference>
<dbReference type="Pfam" id="PF10082">
    <property type="entry name" value="BBP2_2"/>
    <property type="match status" value="1"/>
</dbReference>
<evidence type="ECO:0000313" key="1">
    <source>
        <dbReference type="EMBL" id="CEN56262.1"/>
    </source>
</evidence>
<dbReference type="HOGENOM" id="CLU_055127_0_0_4"/>
<dbReference type="KEGG" id="mbac:BN1209_1222"/>
<name>A0A0B7J0H5_9PROT</name>
<protein>
    <submittedName>
        <fullName evidence="1">Putative Exopolysaccharide biosynthesis operon protein EpsL</fullName>
    </submittedName>
</protein>
<reference evidence="2" key="1">
    <citation type="submission" date="2014-12" db="EMBL/GenBank/DDBJ databases">
        <authorList>
            <person name="Salcher M.M."/>
        </authorList>
    </citation>
    <scope>NUCLEOTIDE SEQUENCE [LARGE SCALE GENOMIC DNA]</scope>
    <source>
        <strain evidence="2">MMS-10A-171</strain>
    </source>
</reference>
<dbReference type="AlphaFoldDB" id="A0A0B7J0H5"/>
<dbReference type="OrthoDB" id="7054961at2"/>
<evidence type="ECO:0000313" key="2">
    <source>
        <dbReference type="Proteomes" id="UP000056322"/>
    </source>
</evidence>
<dbReference type="EMBL" id="LN794158">
    <property type="protein sequence ID" value="CEN56262.1"/>
    <property type="molecule type" value="Genomic_DNA"/>
</dbReference>